<proteinExistence type="predicted"/>
<dbReference type="Proteomes" id="UP001154282">
    <property type="component" value="Unassembled WGS sequence"/>
</dbReference>
<evidence type="ECO:0000256" key="1">
    <source>
        <dbReference type="SAM" id="Phobius"/>
    </source>
</evidence>
<dbReference type="EMBL" id="CAMGYJ010000008">
    <property type="protein sequence ID" value="CAI0459320.1"/>
    <property type="molecule type" value="Genomic_DNA"/>
</dbReference>
<reference evidence="2" key="1">
    <citation type="submission" date="2022-08" db="EMBL/GenBank/DDBJ databases">
        <authorList>
            <person name="Gutierrez-Valencia J."/>
        </authorList>
    </citation>
    <scope>NUCLEOTIDE SEQUENCE</scope>
</reference>
<keyword evidence="3" id="KW-1185">Reference proteome</keyword>
<gene>
    <name evidence="2" type="ORF">LITE_LOCUS33943</name>
</gene>
<evidence type="ECO:0000313" key="2">
    <source>
        <dbReference type="EMBL" id="CAI0459320.1"/>
    </source>
</evidence>
<keyword evidence="1" id="KW-0812">Transmembrane</keyword>
<accession>A0AAV0NLA0</accession>
<keyword evidence="1" id="KW-1133">Transmembrane helix</keyword>
<evidence type="ECO:0000313" key="3">
    <source>
        <dbReference type="Proteomes" id="UP001154282"/>
    </source>
</evidence>
<dbReference type="AlphaFoldDB" id="A0AAV0NLA0"/>
<comment type="caution">
    <text evidence="2">The sequence shown here is derived from an EMBL/GenBank/DDBJ whole genome shotgun (WGS) entry which is preliminary data.</text>
</comment>
<organism evidence="2 3">
    <name type="scientific">Linum tenue</name>
    <dbReference type="NCBI Taxonomy" id="586396"/>
    <lineage>
        <taxon>Eukaryota</taxon>
        <taxon>Viridiplantae</taxon>
        <taxon>Streptophyta</taxon>
        <taxon>Embryophyta</taxon>
        <taxon>Tracheophyta</taxon>
        <taxon>Spermatophyta</taxon>
        <taxon>Magnoliopsida</taxon>
        <taxon>eudicotyledons</taxon>
        <taxon>Gunneridae</taxon>
        <taxon>Pentapetalae</taxon>
        <taxon>rosids</taxon>
        <taxon>fabids</taxon>
        <taxon>Malpighiales</taxon>
        <taxon>Linaceae</taxon>
        <taxon>Linum</taxon>
    </lineage>
</organism>
<sequence length="88" mass="10230">MRSHVGEPRSDGGVEEEQLVARLNQASSVFFLQLKKNNLFIYVSFSFLSPSFHFPFSPTLQNCSLLFFFFFFLSLSQIIQNTSRQRQV</sequence>
<protein>
    <recommendedName>
        <fullName evidence="4">Transmembrane protein</fullName>
    </recommendedName>
</protein>
<keyword evidence="1" id="KW-0472">Membrane</keyword>
<evidence type="ECO:0008006" key="4">
    <source>
        <dbReference type="Google" id="ProtNLM"/>
    </source>
</evidence>
<name>A0AAV0NLA0_9ROSI</name>
<feature type="transmembrane region" description="Helical" evidence="1">
    <location>
        <begin position="62"/>
        <end position="79"/>
    </location>
</feature>